<evidence type="ECO:0000256" key="3">
    <source>
        <dbReference type="ARBA" id="ARBA00022679"/>
    </source>
</evidence>
<dbReference type="Proteomes" id="UP000236743">
    <property type="component" value="Unassembled WGS sequence"/>
</dbReference>
<accession>A0A1H6BLN1</accession>
<dbReference type="Pfam" id="PF00535">
    <property type="entry name" value="Glycos_transf_2"/>
    <property type="match status" value="1"/>
</dbReference>
<evidence type="ECO:0000259" key="5">
    <source>
        <dbReference type="Pfam" id="PF00535"/>
    </source>
</evidence>
<keyword evidence="4" id="KW-1133">Transmembrane helix</keyword>
<evidence type="ECO:0000313" key="6">
    <source>
        <dbReference type="EMBL" id="SEG61355.1"/>
    </source>
</evidence>
<dbReference type="AlphaFoldDB" id="A0A1H6BLN1"/>
<proteinExistence type="inferred from homology"/>
<keyword evidence="3 6" id="KW-0808">Transferase</keyword>
<dbReference type="SUPFAM" id="SSF53448">
    <property type="entry name" value="Nucleotide-diphospho-sugar transferases"/>
    <property type="match status" value="1"/>
</dbReference>
<comment type="similarity">
    <text evidence="1">Belongs to the glycosyltransferase 2 family.</text>
</comment>
<name>A0A1H6BLN1_9HYPH</name>
<feature type="domain" description="Glycosyltransferase 2-like" evidence="5">
    <location>
        <begin position="66"/>
        <end position="233"/>
    </location>
</feature>
<dbReference type="GO" id="GO:0016757">
    <property type="term" value="F:glycosyltransferase activity"/>
    <property type="evidence" value="ECO:0007669"/>
    <property type="project" value="UniProtKB-KW"/>
</dbReference>
<evidence type="ECO:0000313" key="7">
    <source>
        <dbReference type="Proteomes" id="UP000236743"/>
    </source>
</evidence>
<dbReference type="Gene3D" id="3.90.550.10">
    <property type="entry name" value="Spore Coat Polysaccharide Biosynthesis Protein SpsA, Chain A"/>
    <property type="match status" value="1"/>
</dbReference>
<dbReference type="InterPro" id="IPR001173">
    <property type="entry name" value="Glyco_trans_2-like"/>
</dbReference>
<feature type="transmembrane region" description="Helical" evidence="4">
    <location>
        <begin position="317"/>
        <end position="339"/>
    </location>
</feature>
<keyword evidence="4" id="KW-0472">Membrane</keyword>
<evidence type="ECO:0000256" key="1">
    <source>
        <dbReference type="ARBA" id="ARBA00006739"/>
    </source>
</evidence>
<keyword evidence="2" id="KW-0328">Glycosyltransferase</keyword>
<keyword evidence="7" id="KW-1185">Reference proteome</keyword>
<dbReference type="CDD" id="cd06423">
    <property type="entry name" value="CESA_like"/>
    <property type="match status" value="1"/>
</dbReference>
<dbReference type="PANTHER" id="PTHR43630">
    <property type="entry name" value="POLY-BETA-1,6-N-ACETYL-D-GLUCOSAMINE SYNTHASE"/>
    <property type="match status" value="1"/>
</dbReference>
<protein>
    <submittedName>
        <fullName evidence="6">Glycosyltransferase, catalytic subunit of cellulose synthase and poly-beta-1,6-N-acetylglucosamine synthase</fullName>
    </submittedName>
</protein>
<evidence type="ECO:0000256" key="2">
    <source>
        <dbReference type="ARBA" id="ARBA00022676"/>
    </source>
</evidence>
<dbReference type="RefSeq" id="WP_103873903.1">
    <property type="nucleotide sequence ID" value="NZ_FNUY01000007.1"/>
</dbReference>
<feature type="transmembrane region" description="Helical" evidence="4">
    <location>
        <begin position="376"/>
        <end position="395"/>
    </location>
</feature>
<sequence length="431" mass="48879">MTDLDTPLVMLGQFDWASWLAMFWFMILLEIPRYTLSGVAIFISSFRRKFSLTAAEKKSLDQLKISVVIAGHNEADAIEKCLGSLDEQTRRIDEIIFIDDGSTDGMREIINKYCQLGRIDIALSNQVRSGKAASCNLGFTIAKGDIIVNLDADCSYDCDAIEKLIEPFIDPRVGATTGALGVRNFNCSAVTAHQAIEYIVSIGMGKRALDMLNMVVCASGAFGAFRREAINQVGLLAPGPGEDFDVTMRLRRCGWEIRFAADSWCFTDTPATLGAIIRQRRRWDRDTIRIRMRKFRDVFSPGRRRFSLLETFEQVEWLILNVLVTFVFPIYVAWLFLIFGGGALYILSCVAIVYLVLDAIGFFMALAICRRYDSSMVFVILPYLLTFGLYNGIFMRCVRLYAYYEEWIYRASTLDSYSPLRVSRQAHRVRG</sequence>
<dbReference type="OrthoDB" id="5291101at2"/>
<keyword evidence="4" id="KW-0812">Transmembrane</keyword>
<evidence type="ECO:0000256" key="4">
    <source>
        <dbReference type="SAM" id="Phobius"/>
    </source>
</evidence>
<dbReference type="EMBL" id="FNUY01000007">
    <property type="protein sequence ID" value="SEG61355.1"/>
    <property type="molecule type" value="Genomic_DNA"/>
</dbReference>
<organism evidence="6 7">
    <name type="scientific">Bosea lathyri</name>
    <dbReference type="NCBI Taxonomy" id="1036778"/>
    <lineage>
        <taxon>Bacteria</taxon>
        <taxon>Pseudomonadati</taxon>
        <taxon>Pseudomonadota</taxon>
        <taxon>Alphaproteobacteria</taxon>
        <taxon>Hyphomicrobiales</taxon>
        <taxon>Boseaceae</taxon>
        <taxon>Bosea</taxon>
    </lineage>
</organism>
<dbReference type="PANTHER" id="PTHR43630:SF1">
    <property type="entry name" value="POLY-BETA-1,6-N-ACETYL-D-GLUCOSAMINE SYNTHASE"/>
    <property type="match status" value="1"/>
</dbReference>
<reference evidence="6 7" key="1">
    <citation type="submission" date="2016-10" db="EMBL/GenBank/DDBJ databases">
        <authorList>
            <person name="de Groot N.N."/>
        </authorList>
    </citation>
    <scope>NUCLEOTIDE SEQUENCE [LARGE SCALE GENOMIC DNA]</scope>
    <source>
        <strain evidence="6 7">DSM 26656</strain>
    </source>
</reference>
<gene>
    <name evidence="6" type="ORF">SAMN04488115_107330</name>
</gene>
<dbReference type="InterPro" id="IPR029044">
    <property type="entry name" value="Nucleotide-diphossugar_trans"/>
</dbReference>
<feature type="transmembrane region" description="Helical" evidence="4">
    <location>
        <begin position="20"/>
        <end position="43"/>
    </location>
</feature>
<feature type="transmembrane region" description="Helical" evidence="4">
    <location>
        <begin position="345"/>
        <end position="369"/>
    </location>
</feature>